<evidence type="ECO:0000313" key="2">
    <source>
        <dbReference type="Proteomes" id="UP000030185"/>
    </source>
</evidence>
<dbReference type="InterPro" id="IPR036366">
    <property type="entry name" value="PGBDSf"/>
</dbReference>
<dbReference type="Gene3D" id="1.10.101.10">
    <property type="entry name" value="PGBD-like superfamily/PGBD"/>
    <property type="match status" value="1"/>
</dbReference>
<dbReference type="STRING" id="153721.MYP_644"/>
<dbReference type="SUPFAM" id="SSF47090">
    <property type="entry name" value="PGBD-like"/>
    <property type="match status" value="1"/>
</dbReference>
<keyword evidence="2" id="KW-1185">Reference proteome</keyword>
<dbReference type="EMBL" id="BBLT01000001">
    <property type="protein sequence ID" value="GAL83417.1"/>
    <property type="molecule type" value="Genomic_DNA"/>
</dbReference>
<evidence type="ECO:0008006" key="3">
    <source>
        <dbReference type="Google" id="ProtNLM"/>
    </source>
</evidence>
<dbReference type="OrthoDB" id="1164974at2"/>
<dbReference type="AlphaFoldDB" id="A0A098LAG0"/>
<proteinExistence type="predicted"/>
<comment type="caution">
    <text evidence="1">The sequence shown here is derived from an EMBL/GenBank/DDBJ whole genome shotgun (WGS) entry which is preliminary data.</text>
</comment>
<reference evidence="1 2" key="1">
    <citation type="submission" date="2014-09" db="EMBL/GenBank/DDBJ databases">
        <title>Sporocytophaga myxococcoides PG-01 genome sequencing.</title>
        <authorList>
            <person name="Liu L."/>
            <person name="Gao P.J."/>
            <person name="Chen G.J."/>
            <person name="Wang L.S."/>
        </authorList>
    </citation>
    <scope>NUCLEOTIDE SEQUENCE [LARGE SCALE GENOMIC DNA]</scope>
    <source>
        <strain evidence="1 2">PG-01</strain>
    </source>
</reference>
<organism evidence="1 2">
    <name type="scientific">Sporocytophaga myxococcoides</name>
    <dbReference type="NCBI Taxonomy" id="153721"/>
    <lineage>
        <taxon>Bacteria</taxon>
        <taxon>Pseudomonadati</taxon>
        <taxon>Bacteroidota</taxon>
        <taxon>Cytophagia</taxon>
        <taxon>Cytophagales</taxon>
        <taxon>Cytophagaceae</taxon>
        <taxon>Sporocytophaga</taxon>
    </lineage>
</organism>
<sequence>MSKRSLIIFICLFLLIFLFVKSKERAKVKVQNVNDDSFPLKIGKRGKRVEQVQIWLKKMDSSLFPAGINGVFDQETENALLLHKKRTNISETFWNKISIGHFQTTIFK</sequence>
<dbReference type="RefSeq" id="WP_045458246.1">
    <property type="nucleotide sequence ID" value="NZ_BBLT01000001.1"/>
</dbReference>
<dbReference type="Proteomes" id="UP000030185">
    <property type="component" value="Unassembled WGS sequence"/>
</dbReference>
<accession>A0A098LAG0</accession>
<gene>
    <name evidence="1" type="ORF">MYP_644</name>
</gene>
<protein>
    <recommendedName>
        <fullName evidence="3">Peptidoglycan binding-like domain-containing protein</fullName>
    </recommendedName>
</protein>
<name>A0A098LAG0_9BACT</name>
<evidence type="ECO:0000313" key="1">
    <source>
        <dbReference type="EMBL" id="GAL83417.1"/>
    </source>
</evidence>
<dbReference type="InterPro" id="IPR036365">
    <property type="entry name" value="PGBD-like_sf"/>
</dbReference>